<dbReference type="OrthoDB" id="286404at2"/>
<dbReference type="SUPFAM" id="SSF51735">
    <property type="entry name" value="NAD(P)-binding Rossmann-fold domains"/>
    <property type="match status" value="1"/>
</dbReference>
<dbReference type="CDD" id="cd05233">
    <property type="entry name" value="SDR_c"/>
    <property type="match status" value="1"/>
</dbReference>
<protein>
    <submittedName>
        <fullName evidence="3">SDR family oxidoreductase</fullName>
    </submittedName>
</protein>
<name>A0A5C6XD82_9DELT</name>
<proteinExistence type="inferred from homology"/>
<organism evidence="3 4">
    <name type="scientific">Lujinxingia vulgaris</name>
    <dbReference type="NCBI Taxonomy" id="2600176"/>
    <lineage>
        <taxon>Bacteria</taxon>
        <taxon>Deltaproteobacteria</taxon>
        <taxon>Bradymonadales</taxon>
        <taxon>Lujinxingiaceae</taxon>
        <taxon>Lujinxingia</taxon>
    </lineage>
</organism>
<reference evidence="3 4" key="1">
    <citation type="submission" date="2019-08" db="EMBL/GenBank/DDBJ databases">
        <title>Bradymonadales sp. TMQ2.</title>
        <authorList>
            <person name="Liang Q."/>
        </authorList>
    </citation>
    <scope>NUCLEOTIDE SEQUENCE [LARGE SCALE GENOMIC DNA]</scope>
    <source>
        <strain evidence="3 4">TMQ2</strain>
    </source>
</reference>
<comment type="similarity">
    <text evidence="1">Belongs to the short-chain dehydrogenases/reductases (SDR) family.</text>
</comment>
<evidence type="ECO:0000256" key="2">
    <source>
        <dbReference type="ARBA" id="ARBA00023002"/>
    </source>
</evidence>
<accession>A0A5C6XD82</accession>
<evidence type="ECO:0000313" key="3">
    <source>
        <dbReference type="EMBL" id="TXD40808.1"/>
    </source>
</evidence>
<dbReference type="PANTHER" id="PTHR43669:SF3">
    <property type="entry name" value="ALCOHOL DEHYDROGENASE, PUTATIVE (AFU_ORTHOLOGUE AFUA_3G03445)-RELATED"/>
    <property type="match status" value="1"/>
</dbReference>
<evidence type="ECO:0000256" key="1">
    <source>
        <dbReference type="ARBA" id="ARBA00006484"/>
    </source>
</evidence>
<evidence type="ECO:0000313" key="4">
    <source>
        <dbReference type="Proteomes" id="UP000321046"/>
    </source>
</evidence>
<comment type="caution">
    <text evidence="3">The sequence shown here is derived from an EMBL/GenBank/DDBJ whole genome shotgun (WGS) entry which is preliminary data.</text>
</comment>
<dbReference type="InterPro" id="IPR002347">
    <property type="entry name" value="SDR_fam"/>
</dbReference>
<dbReference type="EMBL" id="VOSL01000023">
    <property type="protein sequence ID" value="TXD40808.1"/>
    <property type="molecule type" value="Genomic_DNA"/>
</dbReference>
<dbReference type="Pfam" id="PF13561">
    <property type="entry name" value="adh_short_C2"/>
    <property type="match status" value="1"/>
</dbReference>
<keyword evidence="2" id="KW-0560">Oxidoreductase</keyword>
<dbReference type="PRINTS" id="PR00081">
    <property type="entry name" value="GDHRDH"/>
</dbReference>
<dbReference type="Proteomes" id="UP000321046">
    <property type="component" value="Unassembled WGS sequence"/>
</dbReference>
<dbReference type="AlphaFoldDB" id="A0A5C6XD82"/>
<dbReference type="InterPro" id="IPR036291">
    <property type="entry name" value="NAD(P)-bd_dom_sf"/>
</dbReference>
<dbReference type="GO" id="GO:0016491">
    <property type="term" value="F:oxidoreductase activity"/>
    <property type="evidence" value="ECO:0007669"/>
    <property type="project" value="UniProtKB-KW"/>
</dbReference>
<dbReference type="PANTHER" id="PTHR43669">
    <property type="entry name" value="5-KETO-D-GLUCONATE 5-REDUCTASE"/>
    <property type="match status" value="1"/>
</dbReference>
<gene>
    <name evidence="3" type="ORF">FRC96_05040</name>
</gene>
<dbReference type="Gene3D" id="3.40.50.720">
    <property type="entry name" value="NAD(P)-binding Rossmann-like Domain"/>
    <property type="match status" value="1"/>
</dbReference>
<sequence>MRQQTTPAGVEGAVWMYPIELKEKVALITGGTRGIGLGSALALGQAGVRCVLTYRWGSADESELLAKFDALGAPRPMLVAADVANDEDIAALMDAIAAEHEGVDIFISNVAFAARTPSLSDYKKRSFYKSLDYSTWPLVSHVQAIFERFGRYPGHVLAISSDGADRSYPAYDFVAASKSVLEVFARYMGSHLGEYGTKVNVLRFGMVATESFEAMFGESFWEFLRGEGIAREDLLSPEECGKAVLAMCSGLFDAMQSQVITLDRGMAFEDNLMRRFERWKGAQG</sequence>